<dbReference type="CDD" id="cd06261">
    <property type="entry name" value="TM_PBP2"/>
    <property type="match status" value="1"/>
</dbReference>
<keyword evidence="2 7" id="KW-0813">Transport</keyword>
<dbReference type="InterPro" id="IPR000515">
    <property type="entry name" value="MetI-like"/>
</dbReference>
<evidence type="ECO:0000313" key="10">
    <source>
        <dbReference type="Proteomes" id="UP000184016"/>
    </source>
</evidence>
<dbReference type="SUPFAM" id="SSF161098">
    <property type="entry name" value="MetI-like"/>
    <property type="match status" value="1"/>
</dbReference>
<evidence type="ECO:0000256" key="5">
    <source>
        <dbReference type="ARBA" id="ARBA00022989"/>
    </source>
</evidence>
<feature type="transmembrane region" description="Helical" evidence="7">
    <location>
        <begin position="262"/>
        <end position="281"/>
    </location>
</feature>
<dbReference type="PROSITE" id="PS50928">
    <property type="entry name" value="ABC_TM1"/>
    <property type="match status" value="1"/>
</dbReference>
<keyword evidence="10" id="KW-1185">Reference proteome</keyword>
<dbReference type="InterPro" id="IPR035906">
    <property type="entry name" value="MetI-like_sf"/>
</dbReference>
<proteinExistence type="inferred from homology"/>
<feature type="transmembrane region" description="Helical" evidence="7">
    <location>
        <begin position="202"/>
        <end position="224"/>
    </location>
</feature>
<evidence type="ECO:0000256" key="3">
    <source>
        <dbReference type="ARBA" id="ARBA00022475"/>
    </source>
</evidence>
<evidence type="ECO:0000256" key="1">
    <source>
        <dbReference type="ARBA" id="ARBA00004651"/>
    </source>
</evidence>
<dbReference type="GO" id="GO:0055085">
    <property type="term" value="P:transmembrane transport"/>
    <property type="evidence" value="ECO:0007669"/>
    <property type="project" value="InterPro"/>
</dbReference>
<comment type="subcellular location">
    <subcellularLocation>
        <location evidence="1 7">Cell membrane</location>
        <topology evidence="1 7">Multi-pass membrane protein</topology>
    </subcellularLocation>
</comment>
<evidence type="ECO:0000313" key="9">
    <source>
        <dbReference type="EMBL" id="SHK27300.1"/>
    </source>
</evidence>
<dbReference type="AlphaFoldDB" id="A0A1M6R4I2"/>
<keyword evidence="5 7" id="KW-1133">Transmembrane helix</keyword>
<evidence type="ECO:0000256" key="2">
    <source>
        <dbReference type="ARBA" id="ARBA00022448"/>
    </source>
</evidence>
<dbReference type="PANTHER" id="PTHR43744:SF12">
    <property type="entry name" value="ABC TRANSPORTER PERMEASE PROTEIN MG189-RELATED"/>
    <property type="match status" value="1"/>
</dbReference>
<feature type="domain" description="ABC transmembrane type-1" evidence="8">
    <location>
        <begin position="90"/>
        <end position="281"/>
    </location>
</feature>
<organism evidence="9 10">
    <name type="scientific">Alicyclobacillus tolerans</name>
    <dbReference type="NCBI Taxonomy" id="90970"/>
    <lineage>
        <taxon>Bacteria</taxon>
        <taxon>Bacillati</taxon>
        <taxon>Bacillota</taxon>
        <taxon>Bacilli</taxon>
        <taxon>Bacillales</taxon>
        <taxon>Alicyclobacillaceae</taxon>
        <taxon>Alicyclobacillus</taxon>
    </lineage>
</organism>
<keyword evidence="3" id="KW-1003">Cell membrane</keyword>
<dbReference type="Proteomes" id="UP000184016">
    <property type="component" value="Unassembled WGS sequence"/>
</dbReference>
<name>A0A1M6R4I2_9BACL</name>
<evidence type="ECO:0000256" key="6">
    <source>
        <dbReference type="ARBA" id="ARBA00023136"/>
    </source>
</evidence>
<evidence type="ECO:0000256" key="7">
    <source>
        <dbReference type="RuleBase" id="RU363032"/>
    </source>
</evidence>
<reference evidence="10" key="1">
    <citation type="submission" date="2016-11" db="EMBL/GenBank/DDBJ databases">
        <authorList>
            <person name="Varghese N."/>
            <person name="Submissions S."/>
        </authorList>
    </citation>
    <scope>NUCLEOTIDE SEQUENCE [LARGE SCALE GENOMIC DNA]</scope>
    <source>
        <strain evidence="10">USBA-503</strain>
    </source>
</reference>
<feature type="transmembrane region" description="Helical" evidence="7">
    <location>
        <begin position="86"/>
        <end position="114"/>
    </location>
</feature>
<protein>
    <submittedName>
        <fullName evidence="9">Raffinose/stachyose/melibiose transport system permease protein</fullName>
    </submittedName>
</protein>
<gene>
    <name evidence="9" type="ORF">SAMN05443507_11154</name>
</gene>
<dbReference type="Pfam" id="PF00528">
    <property type="entry name" value="BPD_transp_1"/>
    <property type="match status" value="1"/>
</dbReference>
<feature type="transmembrane region" description="Helical" evidence="7">
    <location>
        <begin position="25"/>
        <end position="48"/>
    </location>
</feature>
<dbReference type="STRING" id="1830138.SAMN05443507_11154"/>
<keyword evidence="4 7" id="KW-0812">Transmembrane</keyword>
<dbReference type="GO" id="GO:0005886">
    <property type="term" value="C:plasma membrane"/>
    <property type="evidence" value="ECO:0007669"/>
    <property type="project" value="UniProtKB-SubCell"/>
</dbReference>
<feature type="transmembrane region" description="Helical" evidence="7">
    <location>
        <begin position="126"/>
        <end position="149"/>
    </location>
</feature>
<sequence>MTEMGTQTASVQRAKVRPNKRKRKVTGYGIAFTTFGTIWLIIAGYPLLYMVMTSFRTQNGYLIGKPWLPPSHPTLSNYAQVLQAGFFHYFLNSAIVSVCSVVLIVVFALLLAYVIVRSHSRTVRTVFNVFLVGLALPIQAAIIPVYILINKFGLYDTLIGMILPMVAFGLPLSLLILVNFVRDIPNELYESMGLEGATDFQIVLHLVAPLSMPALVSVGIYEFIQSWNNFLFPLVLTQSQSVQTLPLAIVQFQGQHTIDVPVTMAVVLFSALPLILAYIFAGKYLRRGMLVGFGK</sequence>
<keyword evidence="6 7" id="KW-0472">Membrane</keyword>
<dbReference type="EMBL" id="FRAF01000011">
    <property type="protein sequence ID" value="SHK27300.1"/>
    <property type="molecule type" value="Genomic_DNA"/>
</dbReference>
<dbReference type="Gene3D" id="1.10.3720.10">
    <property type="entry name" value="MetI-like"/>
    <property type="match status" value="1"/>
</dbReference>
<evidence type="ECO:0000256" key="4">
    <source>
        <dbReference type="ARBA" id="ARBA00022692"/>
    </source>
</evidence>
<feature type="transmembrane region" description="Helical" evidence="7">
    <location>
        <begin position="161"/>
        <end position="181"/>
    </location>
</feature>
<comment type="similarity">
    <text evidence="7">Belongs to the binding-protein-dependent transport system permease family.</text>
</comment>
<dbReference type="PANTHER" id="PTHR43744">
    <property type="entry name" value="ABC TRANSPORTER PERMEASE PROTEIN MG189-RELATED-RELATED"/>
    <property type="match status" value="1"/>
</dbReference>
<accession>A0A1M6R4I2</accession>
<evidence type="ECO:0000259" key="8">
    <source>
        <dbReference type="PROSITE" id="PS50928"/>
    </source>
</evidence>